<gene>
    <name evidence="2" type="ordered locus">Selin_0040</name>
</gene>
<accession>E6W4S1</accession>
<protein>
    <submittedName>
        <fullName evidence="2">Regulatory protein MerR</fullName>
    </submittedName>
</protein>
<dbReference type="HOGENOM" id="CLU_2787064_0_0_0"/>
<sequence length="68" mass="7990">MSQQQFVRIAEAADLLGVSRQCIYQYIYSGRLTKYVDKRHPKRIYVDMNEVSELTRPSIVRADQLPDE</sequence>
<feature type="domain" description="Helix-turn-helix" evidence="1">
    <location>
        <begin position="8"/>
        <end position="53"/>
    </location>
</feature>
<evidence type="ECO:0000313" key="3">
    <source>
        <dbReference type="Proteomes" id="UP000002572"/>
    </source>
</evidence>
<dbReference type="STRING" id="653733.Selin_0040"/>
<evidence type="ECO:0000259" key="1">
    <source>
        <dbReference type="Pfam" id="PF12728"/>
    </source>
</evidence>
<name>E6W4S1_DESIS</name>
<reference evidence="2 3" key="1">
    <citation type="submission" date="2010-12" db="EMBL/GenBank/DDBJ databases">
        <title>Complete sequence of Desulfurispirillum indicum S5.</title>
        <authorList>
            <consortium name="US DOE Joint Genome Institute"/>
            <person name="Lucas S."/>
            <person name="Copeland A."/>
            <person name="Lapidus A."/>
            <person name="Cheng J.-F."/>
            <person name="Goodwin L."/>
            <person name="Pitluck S."/>
            <person name="Chertkov O."/>
            <person name="Held B."/>
            <person name="Detter J.C."/>
            <person name="Han C."/>
            <person name="Tapia R."/>
            <person name="Land M."/>
            <person name="Hauser L."/>
            <person name="Kyrpides N."/>
            <person name="Ivanova N."/>
            <person name="Mikhailova N."/>
            <person name="Haggblom M."/>
            <person name="Rauschenbach I."/>
            <person name="Bini E."/>
            <person name="Woyke T."/>
        </authorList>
    </citation>
    <scope>NUCLEOTIDE SEQUENCE [LARGE SCALE GENOMIC DNA]</scope>
    <source>
        <strain evidence="3">ATCC BAA-1389 / DSM 22839 / S5</strain>
    </source>
</reference>
<dbReference type="OrthoDB" id="1093249at2"/>
<proteinExistence type="predicted"/>
<dbReference type="InterPro" id="IPR009061">
    <property type="entry name" value="DNA-bd_dom_put_sf"/>
</dbReference>
<dbReference type="InterPro" id="IPR041657">
    <property type="entry name" value="HTH_17"/>
</dbReference>
<keyword evidence="3" id="KW-1185">Reference proteome</keyword>
<dbReference type="SUPFAM" id="SSF46955">
    <property type="entry name" value="Putative DNA-binding domain"/>
    <property type="match status" value="1"/>
</dbReference>
<dbReference type="EMBL" id="CP002432">
    <property type="protein sequence ID" value="ADU64799.1"/>
    <property type="molecule type" value="Genomic_DNA"/>
</dbReference>
<dbReference type="Pfam" id="PF12728">
    <property type="entry name" value="HTH_17"/>
    <property type="match status" value="1"/>
</dbReference>
<dbReference type="Proteomes" id="UP000002572">
    <property type="component" value="Chromosome"/>
</dbReference>
<dbReference type="KEGG" id="din:Selin_0040"/>
<dbReference type="InParanoid" id="E6W4S1"/>
<evidence type="ECO:0000313" key="2">
    <source>
        <dbReference type="EMBL" id="ADU64799.1"/>
    </source>
</evidence>
<dbReference type="RefSeq" id="WP_013504688.1">
    <property type="nucleotide sequence ID" value="NC_014836.1"/>
</dbReference>
<organism evidence="2 3">
    <name type="scientific">Desulfurispirillum indicum (strain ATCC BAA-1389 / DSM 22839 / S5)</name>
    <dbReference type="NCBI Taxonomy" id="653733"/>
    <lineage>
        <taxon>Bacteria</taxon>
        <taxon>Pseudomonadati</taxon>
        <taxon>Chrysiogenota</taxon>
        <taxon>Chrysiogenia</taxon>
        <taxon>Chrysiogenales</taxon>
        <taxon>Chrysiogenaceae</taxon>
        <taxon>Desulfurispirillum</taxon>
    </lineage>
</organism>
<dbReference type="AlphaFoldDB" id="E6W4S1"/>